<reference evidence="2" key="2">
    <citation type="submission" date="2020-03" db="EMBL/GenBank/DDBJ databases">
        <title>Walnut 2.0.</title>
        <authorList>
            <person name="Marrano A."/>
            <person name="Britton M."/>
            <person name="Zimin A.V."/>
            <person name="Zaini P.A."/>
            <person name="Workman R."/>
            <person name="Puiu D."/>
            <person name="Bianco L."/>
            <person name="Allen B.J."/>
            <person name="Troggio M."/>
            <person name="Leslie C.A."/>
            <person name="Timp W."/>
            <person name="Dendekar A."/>
            <person name="Salzberg S.L."/>
            <person name="Neale D.B."/>
        </authorList>
    </citation>
    <scope>NUCLEOTIDE SEQUENCE</scope>
    <source>
        <tissue evidence="2">Leaves</tissue>
    </source>
</reference>
<evidence type="ECO:0000313" key="3">
    <source>
        <dbReference type="Proteomes" id="UP000619265"/>
    </source>
</evidence>
<dbReference type="PANTHER" id="PTHR48213:SF1">
    <property type="entry name" value="PROSTATIC SPERMINE-BINDING-LIKE PROTEIN"/>
    <property type="match status" value="1"/>
</dbReference>
<protein>
    <submittedName>
        <fullName evidence="2">Uncharacterized protein</fullName>
    </submittedName>
</protein>
<feature type="compositionally biased region" description="Low complexity" evidence="1">
    <location>
        <begin position="25"/>
        <end position="34"/>
    </location>
</feature>
<dbReference type="AlphaFoldDB" id="A0A833X892"/>
<evidence type="ECO:0000313" key="2">
    <source>
        <dbReference type="EMBL" id="KAF5448885.1"/>
    </source>
</evidence>
<feature type="region of interest" description="Disordered" evidence="1">
    <location>
        <begin position="1"/>
        <end position="34"/>
    </location>
</feature>
<gene>
    <name evidence="2" type="ORF">F2P56_029380</name>
</gene>
<feature type="compositionally biased region" description="Acidic residues" evidence="1">
    <location>
        <begin position="146"/>
        <end position="164"/>
    </location>
</feature>
<dbReference type="PANTHER" id="PTHR48213">
    <property type="entry name" value="VID27-LIKE PROTEIN"/>
    <property type="match status" value="1"/>
</dbReference>
<feature type="region of interest" description="Disordered" evidence="1">
    <location>
        <begin position="58"/>
        <end position="79"/>
    </location>
</feature>
<organism evidence="2 3">
    <name type="scientific">Juglans regia</name>
    <name type="common">English walnut</name>
    <dbReference type="NCBI Taxonomy" id="51240"/>
    <lineage>
        <taxon>Eukaryota</taxon>
        <taxon>Viridiplantae</taxon>
        <taxon>Streptophyta</taxon>
        <taxon>Embryophyta</taxon>
        <taxon>Tracheophyta</taxon>
        <taxon>Spermatophyta</taxon>
        <taxon>Magnoliopsida</taxon>
        <taxon>eudicotyledons</taxon>
        <taxon>Gunneridae</taxon>
        <taxon>Pentapetalae</taxon>
        <taxon>rosids</taxon>
        <taxon>fabids</taxon>
        <taxon>Fagales</taxon>
        <taxon>Juglandaceae</taxon>
        <taxon>Juglans</taxon>
    </lineage>
</organism>
<sequence>SFHTNEEDKEEKRKKGWKRVTMAKSSRASSSSSSMEFLLIEDLDFVQVEEQGLSHWEFVNASDADSERGEQGDEIDEDKEDCIGNGIGSLDSDISTPICLKNSQMENRDVDHQNPHHHDVDAGVKYEAGYCGFARGYDDGGRGEEQFDNEGDEDDDANDGYDLNDELVPWNVSDKFGRQRMRKLGKRAFPKMHNSKRSPYLFVRPGCVRGKHGLGLKHSF</sequence>
<dbReference type="EMBL" id="LIHL02000013">
    <property type="protein sequence ID" value="KAF5448885.1"/>
    <property type="molecule type" value="Genomic_DNA"/>
</dbReference>
<comment type="caution">
    <text evidence="2">The sequence shown here is derived from an EMBL/GenBank/DDBJ whole genome shotgun (WGS) entry which is preliminary data.</text>
</comment>
<name>A0A833X892_JUGRE</name>
<dbReference type="Gramene" id="Jr13_08070_p1">
    <property type="protein sequence ID" value="cds.Jr13_08070_p1"/>
    <property type="gene ID" value="Jr13_08070"/>
</dbReference>
<feature type="region of interest" description="Disordered" evidence="1">
    <location>
        <begin position="141"/>
        <end position="164"/>
    </location>
</feature>
<feature type="non-terminal residue" evidence="2">
    <location>
        <position position="1"/>
    </location>
</feature>
<accession>A0A833X892</accession>
<feature type="compositionally biased region" description="Basic and acidic residues" evidence="1">
    <location>
        <begin position="1"/>
        <end position="13"/>
    </location>
</feature>
<evidence type="ECO:0000256" key="1">
    <source>
        <dbReference type="SAM" id="MobiDB-lite"/>
    </source>
</evidence>
<dbReference type="Proteomes" id="UP000619265">
    <property type="component" value="Unassembled WGS sequence"/>
</dbReference>
<proteinExistence type="predicted"/>
<reference evidence="2" key="1">
    <citation type="submission" date="2015-10" db="EMBL/GenBank/DDBJ databases">
        <authorList>
            <person name="Martinez-Garcia P.J."/>
            <person name="Crepeau M.W."/>
            <person name="Puiu D."/>
            <person name="Gonzalez-Ibeas D."/>
            <person name="Whalen J."/>
            <person name="Stevens K."/>
            <person name="Paul R."/>
            <person name="Butterfield T."/>
            <person name="Britton M."/>
            <person name="Reagan R."/>
            <person name="Chakraborty S."/>
            <person name="Walawage S.L."/>
            <person name="Vasquez-Gross H.A."/>
            <person name="Cardeno C."/>
            <person name="Famula R."/>
            <person name="Pratt K."/>
            <person name="Kuruganti S."/>
            <person name="Aradhya M.K."/>
            <person name="Leslie C.A."/>
            <person name="Dandekar A.M."/>
            <person name="Salzberg S.L."/>
            <person name="Wegrzyn J.L."/>
            <person name="Langley C.H."/>
            <person name="Neale D.B."/>
        </authorList>
    </citation>
    <scope>NUCLEOTIDE SEQUENCE</scope>
    <source>
        <tissue evidence="2">Leaves</tissue>
    </source>
</reference>